<dbReference type="Gene3D" id="3.10.450.50">
    <property type="match status" value="1"/>
</dbReference>
<gene>
    <name evidence="1" type="ORF">P9989_09150</name>
</gene>
<organism evidence="1 2">
    <name type="scientific">Halobacillus naozhouensis</name>
    <dbReference type="NCBI Taxonomy" id="554880"/>
    <lineage>
        <taxon>Bacteria</taxon>
        <taxon>Bacillati</taxon>
        <taxon>Bacillota</taxon>
        <taxon>Bacilli</taxon>
        <taxon>Bacillales</taxon>
        <taxon>Bacillaceae</taxon>
        <taxon>Halobacillus</taxon>
    </lineage>
</organism>
<reference evidence="1 2" key="1">
    <citation type="submission" date="2023-04" db="EMBL/GenBank/DDBJ databases">
        <title>Genome sequence of Halobacillus naozhouensis KACC 21980.</title>
        <authorList>
            <person name="Kim S."/>
            <person name="Heo J."/>
            <person name="Kwon S.-W."/>
        </authorList>
    </citation>
    <scope>NUCLEOTIDE SEQUENCE [LARGE SCALE GENOMIC DNA]</scope>
    <source>
        <strain evidence="1 2">KCTC 13234</strain>
    </source>
</reference>
<keyword evidence="2" id="KW-1185">Reference proteome</keyword>
<name>A0ABY8J4Z8_9BACI</name>
<sequence length="141" mass="15818">MAILDEKQIYNLWVKAWNDDVSVLDNITDPHCLVHQVRTDGRTSDERKGAHALKGIITDGCAFFNNVKMTIEVGPIVDRPYVSARWKFTGVYNGGMPGAKAEMGKKISFNGTDIFLVQEGKIKDYWVSSDGIYLMEQLGVF</sequence>
<dbReference type="SUPFAM" id="SSF54427">
    <property type="entry name" value="NTF2-like"/>
    <property type="match status" value="1"/>
</dbReference>
<dbReference type="EMBL" id="CP121671">
    <property type="protein sequence ID" value="WFT76508.1"/>
    <property type="molecule type" value="Genomic_DNA"/>
</dbReference>
<proteinExistence type="predicted"/>
<evidence type="ECO:0000313" key="2">
    <source>
        <dbReference type="Proteomes" id="UP001221597"/>
    </source>
</evidence>
<evidence type="ECO:0000313" key="1">
    <source>
        <dbReference type="EMBL" id="WFT76508.1"/>
    </source>
</evidence>
<dbReference type="Proteomes" id="UP001221597">
    <property type="component" value="Chromosome"/>
</dbReference>
<accession>A0ABY8J4Z8</accession>
<dbReference type="RefSeq" id="WP_283078459.1">
    <property type="nucleotide sequence ID" value="NZ_CP121671.1"/>
</dbReference>
<dbReference type="InterPro" id="IPR032710">
    <property type="entry name" value="NTF2-like_dom_sf"/>
</dbReference>
<dbReference type="Pfam" id="PF07366">
    <property type="entry name" value="SnoaL"/>
    <property type="match status" value="1"/>
</dbReference>
<dbReference type="InterPro" id="IPR009959">
    <property type="entry name" value="Cyclase_SnoaL-like"/>
</dbReference>
<protein>
    <submittedName>
        <fullName evidence="1">Ester cyclase</fullName>
    </submittedName>
</protein>